<feature type="region of interest" description="Disordered" evidence="1">
    <location>
        <begin position="49"/>
        <end position="88"/>
    </location>
</feature>
<dbReference type="Proteomes" id="UP000324222">
    <property type="component" value="Unassembled WGS sequence"/>
</dbReference>
<evidence type="ECO:0000313" key="3">
    <source>
        <dbReference type="Proteomes" id="UP000324222"/>
    </source>
</evidence>
<organism evidence="2 3">
    <name type="scientific">Portunus trituberculatus</name>
    <name type="common">Swimming crab</name>
    <name type="synonym">Neptunus trituberculatus</name>
    <dbReference type="NCBI Taxonomy" id="210409"/>
    <lineage>
        <taxon>Eukaryota</taxon>
        <taxon>Metazoa</taxon>
        <taxon>Ecdysozoa</taxon>
        <taxon>Arthropoda</taxon>
        <taxon>Crustacea</taxon>
        <taxon>Multicrustacea</taxon>
        <taxon>Malacostraca</taxon>
        <taxon>Eumalacostraca</taxon>
        <taxon>Eucarida</taxon>
        <taxon>Decapoda</taxon>
        <taxon>Pleocyemata</taxon>
        <taxon>Brachyura</taxon>
        <taxon>Eubrachyura</taxon>
        <taxon>Portunoidea</taxon>
        <taxon>Portunidae</taxon>
        <taxon>Portuninae</taxon>
        <taxon>Portunus</taxon>
    </lineage>
</organism>
<protein>
    <submittedName>
        <fullName evidence="2">Uncharacterized protein</fullName>
    </submittedName>
</protein>
<comment type="caution">
    <text evidence="2">The sequence shown here is derived from an EMBL/GenBank/DDBJ whole genome shotgun (WGS) entry which is preliminary data.</text>
</comment>
<name>A0A5B7EQB6_PORTR</name>
<proteinExistence type="predicted"/>
<dbReference type="OrthoDB" id="446293at2759"/>
<dbReference type="AlphaFoldDB" id="A0A5B7EQB6"/>
<evidence type="ECO:0000313" key="2">
    <source>
        <dbReference type="EMBL" id="MPC34564.1"/>
    </source>
</evidence>
<dbReference type="EMBL" id="VSRR010003081">
    <property type="protein sequence ID" value="MPC34564.1"/>
    <property type="molecule type" value="Genomic_DNA"/>
</dbReference>
<gene>
    <name evidence="2" type="ORF">E2C01_027957</name>
</gene>
<evidence type="ECO:0000256" key="1">
    <source>
        <dbReference type="SAM" id="MobiDB-lite"/>
    </source>
</evidence>
<accession>A0A5B7EQB6</accession>
<keyword evidence="3" id="KW-1185">Reference proteome</keyword>
<sequence length="88" mass="9574">MLVALVHRWYDEAPKEEGSNSHEVLECSEGTLEITSPEEAPCSSVTLEAQETYKPINDSDQMTAPTVESPGTDVPDLPPSDSQPESDK</sequence>
<reference evidence="2 3" key="1">
    <citation type="submission" date="2019-05" db="EMBL/GenBank/DDBJ databases">
        <title>Another draft genome of Portunus trituberculatus and its Hox gene families provides insights of decapod evolution.</title>
        <authorList>
            <person name="Jeong J.-H."/>
            <person name="Song I."/>
            <person name="Kim S."/>
            <person name="Choi T."/>
            <person name="Kim D."/>
            <person name="Ryu S."/>
            <person name="Kim W."/>
        </authorList>
    </citation>
    <scope>NUCLEOTIDE SEQUENCE [LARGE SCALE GENOMIC DNA]</scope>
    <source>
        <tissue evidence="2">Muscle</tissue>
    </source>
</reference>